<dbReference type="GO" id="GO:0015937">
    <property type="term" value="P:coenzyme A biosynthetic process"/>
    <property type="evidence" value="ECO:0007669"/>
    <property type="project" value="UniProtKB-ARBA"/>
</dbReference>
<organism evidence="4">
    <name type="scientific">Chlamydomonas euryale</name>
    <dbReference type="NCBI Taxonomy" id="1486919"/>
    <lineage>
        <taxon>Eukaryota</taxon>
        <taxon>Viridiplantae</taxon>
        <taxon>Chlorophyta</taxon>
        <taxon>core chlorophytes</taxon>
        <taxon>Chlorophyceae</taxon>
        <taxon>CS clade</taxon>
        <taxon>Chlamydomonadales</taxon>
        <taxon>Chlamydomonadaceae</taxon>
        <taxon>Chlamydomonas</taxon>
    </lineage>
</organism>
<reference evidence="4" key="1">
    <citation type="submission" date="2021-01" db="EMBL/GenBank/DDBJ databases">
        <authorList>
            <person name="Corre E."/>
            <person name="Pelletier E."/>
            <person name="Niang G."/>
            <person name="Scheremetjew M."/>
            <person name="Finn R."/>
            <person name="Kale V."/>
            <person name="Holt S."/>
            <person name="Cochrane G."/>
            <person name="Meng A."/>
            <person name="Brown T."/>
            <person name="Cohen L."/>
        </authorList>
    </citation>
    <scope>NUCLEOTIDE SEQUENCE</scope>
    <source>
        <strain evidence="4">CCMP219</strain>
    </source>
</reference>
<dbReference type="AlphaFoldDB" id="A0A7R9YX02"/>
<feature type="domain" description="DNA/pantothenate metabolism flavoprotein C-terminal" evidence="3">
    <location>
        <begin position="194"/>
        <end position="291"/>
    </location>
</feature>
<feature type="compositionally biased region" description="Gly residues" evidence="2">
    <location>
        <begin position="324"/>
        <end position="334"/>
    </location>
</feature>
<feature type="compositionally biased region" description="Basic and acidic residues" evidence="2">
    <location>
        <begin position="1"/>
        <end position="10"/>
    </location>
</feature>
<dbReference type="EMBL" id="HBEC01024107">
    <property type="protein sequence ID" value="CAD8291516.1"/>
    <property type="molecule type" value="Transcribed_RNA"/>
</dbReference>
<evidence type="ECO:0000259" key="3">
    <source>
        <dbReference type="Pfam" id="PF04127"/>
    </source>
</evidence>
<dbReference type="GO" id="GO:0003824">
    <property type="term" value="F:catalytic activity"/>
    <property type="evidence" value="ECO:0007669"/>
    <property type="project" value="UniProtKB-ARBA"/>
</dbReference>
<name>A0A7R9YX02_9CHLO</name>
<dbReference type="SUPFAM" id="SSF102645">
    <property type="entry name" value="CoaB-like"/>
    <property type="match status" value="1"/>
</dbReference>
<evidence type="ECO:0000256" key="1">
    <source>
        <dbReference type="ARBA" id="ARBA00005703"/>
    </source>
</evidence>
<dbReference type="InterPro" id="IPR007085">
    <property type="entry name" value="DNA/pantothenate-metab_flavo_C"/>
</dbReference>
<feature type="region of interest" description="Disordered" evidence="2">
    <location>
        <begin position="1"/>
        <end position="41"/>
    </location>
</feature>
<dbReference type="Pfam" id="PF04127">
    <property type="entry name" value="DFP"/>
    <property type="match status" value="1"/>
</dbReference>
<evidence type="ECO:0000256" key="2">
    <source>
        <dbReference type="SAM" id="MobiDB-lite"/>
    </source>
</evidence>
<protein>
    <recommendedName>
        <fullName evidence="3">DNA/pantothenate metabolism flavoprotein C-terminal domain-containing protein</fullName>
    </recommendedName>
</protein>
<dbReference type="Gene3D" id="3.40.50.10300">
    <property type="entry name" value="CoaB-like"/>
    <property type="match status" value="1"/>
</dbReference>
<sequence length="378" mass="39541">MASAEGHESSLPDGSCDRGGSAAAAADERAPADLPIDSPDTPVAELRASLRKFISRHSGGGNDGVALSRPVVVVTSGGTIVPLERRCVRYIDNFSAGTRGALSAEEFLRAGYAVVFLHRSTSLRPFCAELPGGACAGGVELLRAARDAPPELRGKMDAALAEADAVHAEGTLLQVGYETLFEYLAYLAEIASMLSVFRAQVLFYLAAAVSDFYVPWSQLGEHKLQSDAGVPQLRLSRVPKLLGALVREWAPGCATVSFKLETDQALLLDKAAGALARYGVHAVVANLLHTRKDEVYVVTAAPAKGAGGTNAGGCAGAGVVPTGAPGGEGAGGEGSTPPPPRHVAEIRRPDGCQRIEAVLVPWIVRMHQEFRERSGDMP</sequence>
<proteinExistence type="inferred from homology"/>
<accession>A0A7R9YX02</accession>
<dbReference type="InterPro" id="IPR035929">
    <property type="entry name" value="CoaB-like_sf"/>
</dbReference>
<feature type="region of interest" description="Disordered" evidence="2">
    <location>
        <begin position="324"/>
        <end position="348"/>
    </location>
</feature>
<gene>
    <name evidence="4" type="ORF">CEUR00632_LOCUS10993</name>
</gene>
<evidence type="ECO:0000313" key="4">
    <source>
        <dbReference type="EMBL" id="CAD8291516.1"/>
    </source>
</evidence>
<dbReference type="PANTHER" id="PTHR12290">
    <property type="entry name" value="CORNICHON-RELATED"/>
    <property type="match status" value="1"/>
</dbReference>
<comment type="similarity">
    <text evidence="1">Belongs to the PPC synthetase family.</text>
</comment>